<organism evidence="2 3">
    <name type="scientific">Orbilia oligospora</name>
    <name type="common">Nematode-trapping fungus</name>
    <name type="synonym">Arthrobotrys oligospora</name>
    <dbReference type="NCBI Taxonomy" id="2813651"/>
    <lineage>
        <taxon>Eukaryota</taxon>
        <taxon>Fungi</taxon>
        <taxon>Dikarya</taxon>
        <taxon>Ascomycota</taxon>
        <taxon>Pezizomycotina</taxon>
        <taxon>Orbiliomycetes</taxon>
        <taxon>Orbiliales</taxon>
        <taxon>Orbiliaceae</taxon>
        <taxon>Orbilia</taxon>
    </lineage>
</organism>
<feature type="compositionally biased region" description="Polar residues" evidence="1">
    <location>
        <begin position="25"/>
        <end position="39"/>
    </location>
</feature>
<comment type="caution">
    <text evidence="2">The sequence shown here is derived from an EMBL/GenBank/DDBJ whole genome shotgun (WGS) entry which is preliminary data.</text>
</comment>
<reference evidence="2 3" key="1">
    <citation type="submission" date="2019-06" db="EMBL/GenBank/DDBJ databases">
        <authorList>
            <person name="Palmer J.M."/>
        </authorList>
    </citation>
    <scope>NUCLEOTIDE SEQUENCE [LARGE SCALE GENOMIC DNA]</scope>
    <source>
        <strain evidence="2 3">TWF191</strain>
    </source>
</reference>
<dbReference type="Proteomes" id="UP000483672">
    <property type="component" value="Unassembled WGS sequence"/>
</dbReference>
<gene>
    <name evidence="2" type="ORF">TWF191_003377</name>
</gene>
<evidence type="ECO:0000313" key="2">
    <source>
        <dbReference type="EMBL" id="KAF3227855.1"/>
    </source>
</evidence>
<feature type="compositionally biased region" description="Polar residues" evidence="1">
    <location>
        <begin position="83"/>
        <end position="92"/>
    </location>
</feature>
<feature type="region of interest" description="Disordered" evidence="1">
    <location>
        <begin position="1"/>
        <end position="139"/>
    </location>
</feature>
<feature type="compositionally biased region" description="Polar residues" evidence="1">
    <location>
        <begin position="107"/>
        <end position="122"/>
    </location>
</feature>
<dbReference type="EMBL" id="WIPF01000018">
    <property type="protein sequence ID" value="KAF3227855.1"/>
    <property type="molecule type" value="Genomic_DNA"/>
</dbReference>
<proteinExistence type="predicted"/>
<feature type="compositionally biased region" description="Polar residues" evidence="1">
    <location>
        <begin position="1"/>
        <end position="10"/>
    </location>
</feature>
<evidence type="ECO:0000313" key="3">
    <source>
        <dbReference type="Proteomes" id="UP000483672"/>
    </source>
</evidence>
<dbReference type="AlphaFoldDB" id="A0A7C8QYG4"/>
<sequence length="279" mass="30269">MSAPFPNNSLEIKPTDLKEEPEMGVTQSNPASENDTTASAGEKAAPANLTPESNALALPEEMATMAKMTSESKTPALPAETVTLPNPTSGSNPQAPTAVTAAPPTTSSNNNDPAPTPATSTGRVPPVQPMNNFGGRTRDVPTNIYTGESTFASIDIRTFGPDTNSRGNQHNGTDGVLQYLLDKSELDNKKALDLYQFELENRKLQLQKEKRVQDFQEASKQRKHELEKMRLEAEIEASLLAFKRSSSANANTEPTPETDRVPKLEYTVRICLDNDHSTS</sequence>
<evidence type="ECO:0000256" key="1">
    <source>
        <dbReference type="SAM" id="MobiDB-lite"/>
    </source>
</evidence>
<protein>
    <submittedName>
        <fullName evidence="2">Uncharacterized protein</fullName>
    </submittedName>
</protein>
<accession>A0A7C8QYG4</accession>
<name>A0A7C8QYG4_ORBOL</name>
<feature type="compositionally biased region" description="Low complexity" evidence="1">
    <location>
        <begin position="93"/>
        <end position="106"/>
    </location>
</feature>